<dbReference type="EMBL" id="CAXAMM010007891">
    <property type="protein sequence ID" value="CAK9015732.1"/>
    <property type="molecule type" value="Genomic_DNA"/>
</dbReference>
<comment type="caution">
    <text evidence="3">The sequence shown here is derived from an EMBL/GenBank/DDBJ whole genome shotgun (WGS) entry which is preliminary data.</text>
</comment>
<keyword evidence="1" id="KW-0812">Transmembrane</keyword>
<name>A0ABP0JMR6_9DINO</name>
<evidence type="ECO:0000313" key="3">
    <source>
        <dbReference type="EMBL" id="CAK9015732.1"/>
    </source>
</evidence>
<accession>A0ABP0JMR6</accession>
<sequence length="101" mass="10068">MARGGSQLLSIALLSLLALCAWVPAFISSKVQVPAAAAAAAAAAAVPLPALAGEPPSVGIHWYWDLGIGTLHGETASIVMMVVFVTVAFALLGAGGSTRKA</sequence>
<keyword evidence="4" id="KW-1185">Reference proteome</keyword>
<gene>
    <name evidence="3" type="ORF">SCF082_LOCUS12895</name>
</gene>
<feature type="signal peptide" evidence="2">
    <location>
        <begin position="1"/>
        <end position="20"/>
    </location>
</feature>
<protein>
    <submittedName>
        <fullName evidence="3">WD repeat-containing protein WRAP73</fullName>
    </submittedName>
</protein>
<dbReference type="Proteomes" id="UP001642464">
    <property type="component" value="Unassembled WGS sequence"/>
</dbReference>
<feature type="chain" id="PRO_5046492067" evidence="2">
    <location>
        <begin position="21"/>
        <end position="101"/>
    </location>
</feature>
<feature type="transmembrane region" description="Helical" evidence="1">
    <location>
        <begin position="76"/>
        <end position="95"/>
    </location>
</feature>
<evidence type="ECO:0000313" key="4">
    <source>
        <dbReference type="Proteomes" id="UP001642464"/>
    </source>
</evidence>
<organism evidence="3 4">
    <name type="scientific">Durusdinium trenchii</name>
    <dbReference type="NCBI Taxonomy" id="1381693"/>
    <lineage>
        <taxon>Eukaryota</taxon>
        <taxon>Sar</taxon>
        <taxon>Alveolata</taxon>
        <taxon>Dinophyceae</taxon>
        <taxon>Suessiales</taxon>
        <taxon>Symbiodiniaceae</taxon>
        <taxon>Durusdinium</taxon>
    </lineage>
</organism>
<proteinExistence type="predicted"/>
<keyword evidence="1" id="KW-0472">Membrane</keyword>
<keyword evidence="1" id="KW-1133">Transmembrane helix</keyword>
<reference evidence="3 4" key="1">
    <citation type="submission" date="2024-02" db="EMBL/GenBank/DDBJ databases">
        <authorList>
            <person name="Chen Y."/>
            <person name="Shah S."/>
            <person name="Dougan E. K."/>
            <person name="Thang M."/>
            <person name="Chan C."/>
        </authorList>
    </citation>
    <scope>NUCLEOTIDE SEQUENCE [LARGE SCALE GENOMIC DNA]</scope>
</reference>
<evidence type="ECO:0000256" key="2">
    <source>
        <dbReference type="SAM" id="SignalP"/>
    </source>
</evidence>
<evidence type="ECO:0000256" key="1">
    <source>
        <dbReference type="SAM" id="Phobius"/>
    </source>
</evidence>
<keyword evidence="2" id="KW-0732">Signal</keyword>